<reference evidence="11" key="1">
    <citation type="journal article" date="2021" name="J Fungi (Basel)">
        <title>Virulence traits and population genomics of the black yeast Aureobasidium melanogenum.</title>
        <authorList>
            <person name="Cernosa A."/>
            <person name="Sun X."/>
            <person name="Gostincar C."/>
            <person name="Fang C."/>
            <person name="Gunde-Cimerman N."/>
            <person name="Song Z."/>
        </authorList>
    </citation>
    <scope>NUCLEOTIDE SEQUENCE</scope>
    <source>
        <strain evidence="11">EXF-9911</strain>
    </source>
</reference>
<dbReference type="GO" id="GO:0000184">
    <property type="term" value="P:nuclear-transcribed mRNA catabolic process, nonsense-mediated decay"/>
    <property type="evidence" value="ECO:0007669"/>
    <property type="project" value="InterPro"/>
</dbReference>
<feature type="compositionally biased region" description="Low complexity" evidence="9">
    <location>
        <begin position="810"/>
        <end position="824"/>
    </location>
</feature>
<evidence type="ECO:0000256" key="4">
    <source>
        <dbReference type="ARBA" id="ARBA00022490"/>
    </source>
</evidence>
<dbReference type="PANTHER" id="PTHR23114:SF17">
    <property type="entry name" value="M7GPPPN-MRNA HYDROLASE"/>
    <property type="match status" value="1"/>
</dbReference>
<keyword evidence="8" id="KW-0464">Manganese</keyword>
<name>A0A9P8EK89_AURME</name>
<dbReference type="InterPro" id="IPR000086">
    <property type="entry name" value="NUDIX_hydrolase_dom"/>
</dbReference>
<dbReference type="GO" id="GO:0000932">
    <property type="term" value="C:P-body"/>
    <property type="evidence" value="ECO:0007669"/>
    <property type="project" value="TreeGrafter"/>
</dbReference>
<dbReference type="Pfam" id="PF05026">
    <property type="entry name" value="DCP2"/>
    <property type="match status" value="1"/>
</dbReference>
<dbReference type="PROSITE" id="PS51462">
    <property type="entry name" value="NUDIX"/>
    <property type="match status" value="1"/>
</dbReference>
<evidence type="ECO:0000256" key="3">
    <source>
        <dbReference type="ARBA" id="ARBA00005279"/>
    </source>
</evidence>
<dbReference type="InterPro" id="IPR015797">
    <property type="entry name" value="NUDIX_hydrolase-like_dom_sf"/>
</dbReference>
<proteinExistence type="inferred from homology"/>
<feature type="non-terminal residue" evidence="11">
    <location>
        <position position="1"/>
    </location>
</feature>
<sequence length="866" mass="94334">MQESKMQLVDWLDDLCVRFIINLPQEELESVARICFQVEEAQWFYEDFIRPTDPSLPSLNLRDFCLRIFQHCPLLSTFSDSQHTAAYQEFLAYKTRVPVRGAILLNHDMDQVVLVKGWKKSATWSFPRGKINKDEPDLDCAIREVWEETGYDIAAAGLASDDQKYIDVTMREQHLRMFVFRGVPLDTHFEPKTRKEISKIAWYRLTDLPSYTNKRQNNRVISHHQDPNADQGTVSANKLYMVAPFLPPLKKWINQQKKRDAARQAQVESVVEEALDVPSDSPAVEAPAASAAFELKRLLSVNVPGQDSPQTANGEGNQANALLAMLRGNPSPGGLAPPAGNDLPPVTPLDQVTSTPPEPGTPHYQHHHASPAVRQQPPPGFPFPSPAQQRTMSLHPPGFFGQSAHENLQRVVPDMPHMPQQPPHAVHHVHPQGSHPSMQQQLFPGGHPAPIAHGPVAPSASQLPAPRLNNHAMNLLSAFKAPSQSPIGHNQMPYGNGSMSFPSPNQNHMQAQQQQQLTGDAQHSRRRSEHQNSLLGLFKSPNPPRAAPVSQPPQTTLPFHTAQNPAPASMAPSTTTPTPAVPTPQQRNASLAMLTRTLPKAKPTPPPAQTKGDMFPAKQVVQEAQAAQNGAAPEAANKHVAPDAPRAPVSILPRPGSAANRGSPAPPSSESIQTPHKLRRGNKTESPANFTILQRPSPRADQNESPEMPQVRQPPPPKQPTPKQAAPRQSASKQVQDAPKQFQPQILQRPKTEKPGSAPGAEQPMQTTGEQRNALLALFAKQNPGLAQAESRSGSAMSNNSGAPLPSDPSLFRSRLASASSAVSNGGDNDGLRSPSTPVEAKGFLLDYLNGVVKSEKNKGPKRGPV</sequence>
<evidence type="ECO:0000256" key="2">
    <source>
        <dbReference type="ARBA" id="ARBA00004496"/>
    </source>
</evidence>
<comment type="caution">
    <text evidence="11">The sequence shown here is derived from an EMBL/GenBank/DDBJ whole genome shotgun (WGS) entry which is preliminary data.</text>
</comment>
<feature type="region of interest" description="Disordered" evidence="9">
    <location>
        <begin position="622"/>
        <end position="838"/>
    </location>
</feature>
<evidence type="ECO:0000259" key="10">
    <source>
        <dbReference type="PROSITE" id="PS51462"/>
    </source>
</evidence>
<feature type="region of interest" description="Disordered" evidence="9">
    <location>
        <begin position="482"/>
        <end position="584"/>
    </location>
</feature>
<evidence type="ECO:0000313" key="12">
    <source>
        <dbReference type="Proteomes" id="UP000779574"/>
    </source>
</evidence>
<feature type="compositionally biased region" description="Polar residues" evidence="9">
    <location>
        <begin position="497"/>
        <end position="509"/>
    </location>
</feature>
<dbReference type="PROSITE" id="PS00893">
    <property type="entry name" value="NUDIX_BOX"/>
    <property type="match status" value="1"/>
</dbReference>
<keyword evidence="5" id="KW-0479">Metal-binding</keyword>
<dbReference type="Pfam" id="PF00293">
    <property type="entry name" value="NUDIX"/>
    <property type="match status" value="1"/>
</dbReference>
<protein>
    <submittedName>
        <fullName evidence="11">DCP2-domain-containing protein</fullName>
    </submittedName>
</protein>
<dbReference type="SUPFAM" id="SSF140586">
    <property type="entry name" value="Dcp2 domain-like"/>
    <property type="match status" value="1"/>
</dbReference>
<feature type="compositionally biased region" description="Polar residues" evidence="9">
    <location>
        <begin position="552"/>
        <end position="564"/>
    </location>
</feature>
<dbReference type="EMBL" id="JAHFXF010000210">
    <property type="protein sequence ID" value="KAG9692961.1"/>
    <property type="molecule type" value="Genomic_DNA"/>
</dbReference>
<dbReference type="OrthoDB" id="18996at2759"/>
<feature type="compositionally biased region" description="Pro residues" evidence="9">
    <location>
        <begin position="376"/>
        <end position="385"/>
    </location>
</feature>
<dbReference type="Gene3D" id="1.10.10.1050">
    <property type="entry name" value="Dcp2, box A domain"/>
    <property type="match status" value="1"/>
</dbReference>
<dbReference type="PANTHER" id="PTHR23114">
    <property type="entry name" value="M7GPPPN-MRNA HYDROLASE"/>
    <property type="match status" value="1"/>
</dbReference>
<evidence type="ECO:0000256" key="7">
    <source>
        <dbReference type="ARBA" id="ARBA00022884"/>
    </source>
</evidence>
<feature type="compositionally biased region" description="Low complexity" evidence="9">
    <location>
        <begin position="622"/>
        <end position="635"/>
    </location>
</feature>
<evidence type="ECO:0000256" key="6">
    <source>
        <dbReference type="ARBA" id="ARBA00022801"/>
    </source>
</evidence>
<dbReference type="Gene3D" id="3.90.79.10">
    <property type="entry name" value="Nucleoside Triphosphate Pyrophosphohydrolase"/>
    <property type="match status" value="1"/>
</dbReference>
<dbReference type="InterPro" id="IPR020084">
    <property type="entry name" value="NUDIX_hydrolase_CS"/>
</dbReference>
<keyword evidence="7" id="KW-0694">RNA-binding</keyword>
<feature type="region of interest" description="Disordered" evidence="9">
    <location>
        <begin position="326"/>
        <end position="465"/>
    </location>
</feature>
<dbReference type="Proteomes" id="UP000779574">
    <property type="component" value="Unassembled WGS sequence"/>
</dbReference>
<keyword evidence="6" id="KW-0378">Hydrolase</keyword>
<feature type="compositionally biased region" description="Low complexity" evidence="9">
    <location>
        <begin position="565"/>
        <end position="578"/>
    </location>
</feature>
<comment type="cofactor">
    <cofactor evidence="1">
        <name>Mn(2+)</name>
        <dbReference type="ChEBI" id="CHEBI:29035"/>
    </cofactor>
</comment>
<dbReference type="SUPFAM" id="SSF55811">
    <property type="entry name" value="Nudix"/>
    <property type="match status" value="1"/>
</dbReference>
<dbReference type="InterPro" id="IPR007722">
    <property type="entry name" value="DCP2_BoxA"/>
</dbReference>
<evidence type="ECO:0000256" key="8">
    <source>
        <dbReference type="ARBA" id="ARBA00023211"/>
    </source>
</evidence>
<keyword evidence="4" id="KW-0963">Cytoplasm</keyword>
<feature type="compositionally biased region" description="Polar residues" evidence="9">
    <location>
        <begin position="790"/>
        <end position="802"/>
    </location>
</feature>
<organism evidence="11 12">
    <name type="scientific">Aureobasidium melanogenum</name>
    <name type="common">Aureobasidium pullulans var. melanogenum</name>
    <dbReference type="NCBI Taxonomy" id="46634"/>
    <lineage>
        <taxon>Eukaryota</taxon>
        <taxon>Fungi</taxon>
        <taxon>Dikarya</taxon>
        <taxon>Ascomycota</taxon>
        <taxon>Pezizomycotina</taxon>
        <taxon>Dothideomycetes</taxon>
        <taxon>Dothideomycetidae</taxon>
        <taxon>Dothideales</taxon>
        <taxon>Saccotheciaceae</taxon>
        <taxon>Aureobasidium</taxon>
    </lineage>
</organism>
<feature type="compositionally biased region" description="Low complexity" evidence="9">
    <location>
        <begin position="444"/>
        <end position="458"/>
    </location>
</feature>
<dbReference type="InterPro" id="IPR044099">
    <property type="entry name" value="Dcp2_NUDIX"/>
</dbReference>
<accession>A0A9P8EK89</accession>
<comment type="subcellular location">
    <subcellularLocation>
        <location evidence="2">Cytoplasm</location>
    </subcellularLocation>
</comment>
<dbReference type="AlphaFoldDB" id="A0A9P8EK89"/>
<evidence type="ECO:0000256" key="5">
    <source>
        <dbReference type="ARBA" id="ARBA00022723"/>
    </source>
</evidence>
<dbReference type="GO" id="GO:0140933">
    <property type="term" value="F:5'-(N(7)-methylguanosine 5'-triphospho)-[mRNA] hydrolase activity"/>
    <property type="evidence" value="ECO:0007669"/>
    <property type="project" value="InterPro"/>
</dbReference>
<evidence type="ECO:0000256" key="9">
    <source>
        <dbReference type="SAM" id="MobiDB-lite"/>
    </source>
</evidence>
<dbReference type="GO" id="GO:0003723">
    <property type="term" value="F:RNA binding"/>
    <property type="evidence" value="ECO:0007669"/>
    <property type="project" value="UniProtKB-KW"/>
</dbReference>
<reference evidence="11" key="2">
    <citation type="submission" date="2021-08" db="EMBL/GenBank/DDBJ databases">
        <authorList>
            <person name="Gostincar C."/>
            <person name="Sun X."/>
            <person name="Song Z."/>
            <person name="Gunde-Cimerman N."/>
        </authorList>
    </citation>
    <scope>NUCLEOTIDE SEQUENCE</scope>
    <source>
        <strain evidence="11">EXF-9911</strain>
    </source>
</reference>
<evidence type="ECO:0000313" key="11">
    <source>
        <dbReference type="EMBL" id="KAG9692961.1"/>
    </source>
</evidence>
<dbReference type="InterPro" id="IPR036189">
    <property type="entry name" value="DCP2_BoxA_sf"/>
</dbReference>
<evidence type="ECO:0000256" key="1">
    <source>
        <dbReference type="ARBA" id="ARBA00001936"/>
    </source>
</evidence>
<dbReference type="FunFam" id="3.90.79.10:FF:000003">
    <property type="entry name" value="M7GpppN-mRNA hydrolase isoform 2"/>
    <property type="match status" value="1"/>
</dbReference>
<dbReference type="FunFam" id="1.10.10.1050:FF:000003">
    <property type="entry name" value="Decapping enzyme Dcp2, putative"/>
    <property type="match status" value="1"/>
</dbReference>
<comment type="similarity">
    <text evidence="3">Belongs to the Nudix hydrolase family. DCP2 subfamily.</text>
</comment>
<gene>
    <name evidence="11" type="ORF">KCU76_g6324</name>
</gene>
<feature type="domain" description="Nudix hydrolase" evidence="10">
    <location>
        <begin position="95"/>
        <end position="225"/>
    </location>
</feature>
<dbReference type="SMART" id="SM01125">
    <property type="entry name" value="DCP2"/>
    <property type="match status" value="1"/>
</dbReference>
<dbReference type="GO" id="GO:0000290">
    <property type="term" value="P:deadenylation-dependent decapping of nuclear-transcribed mRNA"/>
    <property type="evidence" value="ECO:0007669"/>
    <property type="project" value="InterPro"/>
</dbReference>
<dbReference type="CDD" id="cd03672">
    <property type="entry name" value="NUDIX_Dcp2p_Nudt20"/>
    <property type="match status" value="1"/>
</dbReference>
<feature type="compositionally biased region" description="Polar residues" evidence="9">
    <location>
        <begin position="684"/>
        <end position="694"/>
    </location>
</feature>
<dbReference type="GO" id="GO:0030145">
    <property type="term" value="F:manganese ion binding"/>
    <property type="evidence" value="ECO:0007669"/>
    <property type="project" value="InterPro"/>
</dbReference>